<accession>A0ABY6TIC1</accession>
<dbReference type="PANTHER" id="PTHR22916">
    <property type="entry name" value="GLYCOSYLTRANSFERASE"/>
    <property type="match status" value="1"/>
</dbReference>
<protein>
    <submittedName>
        <fullName evidence="4">Lipooligosaccharide biosynthesis protein</fullName>
        <ecNumber evidence="4">2.4.1.-</ecNumber>
    </submittedName>
</protein>
<dbReference type="GO" id="GO:0016757">
    <property type="term" value="F:glycosyltransferase activity"/>
    <property type="evidence" value="ECO:0007669"/>
    <property type="project" value="UniProtKB-KW"/>
</dbReference>
<dbReference type="GeneID" id="86155028"/>
<evidence type="ECO:0000313" key="4">
    <source>
        <dbReference type="EMBL" id="VTU06875.1"/>
    </source>
</evidence>
<evidence type="ECO:0000256" key="2">
    <source>
        <dbReference type="ARBA" id="ARBA00022679"/>
    </source>
</evidence>
<dbReference type="SUPFAM" id="SSF53448">
    <property type="entry name" value="Nucleotide-diphospho-sugar transferases"/>
    <property type="match status" value="1"/>
</dbReference>
<name>A0ABY6TIC1_9PAST</name>
<organism evidence="4 5">
    <name type="scientific">Actinobacillus porcinus</name>
    <dbReference type="NCBI Taxonomy" id="51048"/>
    <lineage>
        <taxon>Bacteria</taxon>
        <taxon>Pseudomonadati</taxon>
        <taxon>Pseudomonadota</taxon>
        <taxon>Gammaproteobacteria</taxon>
        <taxon>Pasteurellales</taxon>
        <taxon>Pasteurellaceae</taxon>
        <taxon>Actinobacillus</taxon>
    </lineage>
</organism>
<proteinExistence type="predicted"/>
<sequence length="305" mass="34742">MTINISFILPIYNVAPYLSDAIESILRQNISKEIILVDDGSTDESLNIALTYARQYSFIYVIHSQNKGVSSARNIGLRIAKGEYVLFLDPDDFLYPNLNLEKLYSLAKEHNVDVIKGTHLLNVNEQFIACSPVSSSVNSQNAYLSTLNALFYAAIPNNWFIPIGTFLIKRKLLLLNHIVFNQSLPFGEDTLFNVELLLCNGIILEVADYFMVYRRRSNSAMTKPIERSRLESQYKLIQLLTKKLETTNKLNLQKLIQVVINMNCKHLSQTIENLKKIDGEYNDLLTDSIRHNAMQSPISFTQNIG</sequence>
<comment type="caution">
    <text evidence="4">The sequence shown here is derived from an EMBL/GenBank/DDBJ whole genome shotgun (WGS) entry which is preliminary data.</text>
</comment>
<dbReference type="EMBL" id="CABFKI010000003">
    <property type="protein sequence ID" value="VTU06875.1"/>
    <property type="molecule type" value="Genomic_DNA"/>
</dbReference>
<dbReference type="InterPro" id="IPR029044">
    <property type="entry name" value="Nucleotide-diphossugar_trans"/>
</dbReference>
<dbReference type="Proteomes" id="UP000308167">
    <property type="component" value="Unassembled WGS sequence"/>
</dbReference>
<dbReference type="EC" id="2.4.1.-" evidence="4"/>
<keyword evidence="5" id="KW-1185">Reference proteome</keyword>
<reference evidence="4 5" key="1">
    <citation type="submission" date="2019-05" db="EMBL/GenBank/DDBJ databases">
        <authorList>
            <consortium name="Pathogen Informatics"/>
        </authorList>
    </citation>
    <scope>NUCLEOTIDE SEQUENCE [LARGE SCALE GENOMIC DNA]</scope>
    <source>
        <strain evidence="4 5">NM319</strain>
    </source>
</reference>
<dbReference type="InterPro" id="IPR001173">
    <property type="entry name" value="Glyco_trans_2-like"/>
</dbReference>
<evidence type="ECO:0000256" key="1">
    <source>
        <dbReference type="ARBA" id="ARBA00022676"/>
    </source>
</evidence>
<gene>
    <name evidence="4" type="ORF">SAMEA1410922_00623</name>
</gene>
<dbReference type="PANTHER" id="PTHR22916:SF51">
    <property type="entry name" value="GLYCOSYLTRANSFERASE EPSH-RELATED"/>
    <property type="match status" value="1"/>
</dbReference>
<dbReference type="RefSeq" id="WP_135709471.1">
    <property type="nucleotide sequence ID" value="NZ_CABFKI010000003.1"/>
</dbReference>
<dbReference type="Gene3D" id="3.90.550.10">
    <property type="entry name" value="Spore Coat Polysaccharide Biosynthesis Protein SpsA, Chain A"/>
    <property type="match status" value="1"/>
</dbReference>
<keyword evidence="2 4" id="KW-0808">Transferase</keyword>
<dbReference type="CDD" id="cd00761">
    <property type="entry name" value="Glyco_tranf_GTA_type"/>
    <property type="match status" value="1"/>
</dbReference>
<evidence type="ECO:0000259" key="3">
    <source>
        <dbReference type="Pfam" id="PF00535"/>
    </source>
</evidence>
<dbReference type="Pfam" id="PF00535">
    <property type="entry name" value="Glycos_transf_2"/>
    <property type="match status" value="1"/>
</dbReference>
<keyword evidence="1 4" id="KW-0328">Glycosyltransferase</keyword>
<feature type="domain" description="Glycosyltransferase 2-like" evidence="3">
    <location>
        <begin position="6"/>
        <end position="119"/>
    </location>
</feature>
<evidence type="ECO:0000313" key="5">
    <source>
        <dbReference type="Proteomes" id="UP000308167"/>
    </source>
</evidence>